<dbReference type="PROSITE" id="PS50112">
    <property type="entry name" value="PAS"/>
    <property type="match status" value="2"/>
</dbReference>
<dbReference type="PROSITE" id="PS50113">
    <property type="entry name" value="PAC"/>
    <property type="match status" value="2"/>
</dbReference>
<feature type="domain" description="PAC" evidence="2">
    <location>
        <begin position="124"/>
        <end position="176"/>
    </location>
</feature>
<dbReference type="EMBL" id="JFHD01000036">
    <property type="protein sequence ID" value="KDR26309.1"/>
    <property type="molecule type" value="Genomic_DNA"/>
</dbReference>
<dbReference type="AlphaFoldDB" id="A0A656QGN1"/>
<evidence type="ECO:0000259" key="2">
    <source>
        <dbReference type="PROSITE" id="PS50113"/>
    </source>
</evidence>
<comment type="caution">
    <text evidence="3">The sequence shown here is derived from an EMBL/GenBank/DDBJ whole genome shotgun (WGS) entry which is preliminary data.</text>
</comment>
<feature type="domain" description="PAS" evidence="1">
    <location>
        <begin position="49"/>
        <end position="122"/>
    </location>
</feature>
<name>A0A656QGN1_9BURK</name>
<accession>A0A656QGN1</accession>
<dbReference type="InterPro" id="IPR052155">
    <property type="entry name" value="Biofilm_reg_signaling"/>
</dbReference>
<evidence type="ECO:0000313" key="3">
    <source>
        <dbReference type="EMBL" id="KDR26309.1"/>
    </source>
</evidence>
<sequence>MRLRKDGTRFWAHVVIDALRDDQGKLFGFAKITRDCTEHRRLREGTLDHERRFRYLVQSVSDYAIYMLDTNGVVSNWNSGAQRTKGYAANEIVGKHFSCFYTPEDRESGAPARSLATALADGKYETEGWRVRKDGARSWAHVVIDPIHDDDGELLSYAKVTRDRTEARAMQQQTRDHERSFRLLIEGVTDYAIYMLDPDGIVSNWNAGAQRAKGYTAREIVGKHFSCFYDPCDHDRSLSQHGLETARSTGKFEAQGWRTATTARASGRMS</sequence>
<gene>
    <name evidence="3" type="ORF">BG60_23595</name>
</gene>
<dbReference type="CDD" id="cd00130">
    <property type="entry name" value="PAS"/>
    <property type="match status" value="2"/>
</dbReference>
<dbReference type="SUPFAM" id="SSF55785">
    <property type="entry name" value="PYP-like sensor domain (PAS domain)"/>
    <property type="match status" value="3"/>
</dbReference>
<dbReference type="InterPro" id="IPR035965">
    <property type="entry name" value="PAS-like_dom_sf"/>
</dbReference>
<dbReference type="PANTHER" id="PTHR44757:SF2">
    <property type="entry name" value="BIOFILM ARCHITECTURE MAINTENANCE PROTEIN MBAA"/>
    <property type="match status" value="1"/>
</dbReference>
<dbReference type="GO" id="GO:0006355">
    <property type="term" value="P:regulation of DNA-templated transcription"/>
    <property type="evidence" value="ECO:0007669"/>
    <property type="project" value="InterPro"/>
</dbReference>
<feature type="domain" description="PAC" evidence="2">
    <location>
        <begin position="1"/>
        <end position="48"/>
    </location>
</feature>
<evidence type="ECO:0000313" key="4">
    <source>
        <dbReference type="Proteomes" id="UP000027451"/>
    </source>
</evidence>
<proteinExistence type="predicted"/>
<dbReference type="InterPro" id="IPR000014">
    <property type="entry name" value="PAS"/>
</dbReference>
<dbReference type="InterPro" id="IPR000700">
    <property type="entry name" value="PAS-assoc_C"/>
</dbReference>
<evidence type="ECO:0000259" key="1">
    <source>
        <dbReference type="PROSITE" id="PS50112"/>
    </source>
</evidence>
<feature type="domain" description="PAS" evidence="1">
    <location>
        <begin position="177"/>
        <end position="250"/>
    </location>
</feature>
<reference evidence="3 4" key="1">
    <citation type="submission" date="2014-03" db="EMBL/GenBank/DDBJ databases">
        <title>Draft Genome Sequences of Four Burkholderia Strains.</title>
        <authorList>
            <person name="Liu X.Y."/>
            <person name="Li C.X."/>
            <person name="Xu J.H."/>
        </authorList>
    </citation>
    <scope>NUCLEOTIDE SEQUENCE [LARGE SCALE GENOMIC DNA]</scope>
    <source>
        <strain evidence="3 4">OP-1</strain>
    </source>
</reference>
<dbReference type="Proteomes" id="UP000027451">
    <property type="component" value="Unassembled WGS sequence"/>
</dbReference>
<dbReference type="InterPro" id="IPR001610">
    <property type="entry name" value="PAC"/>
</dbReference>
<dbReference type="NCBIfam" id="TIGR00229">
    <property type="entry name" value="sensory_box"/>
    <property type="match status" value="2"/>
</dbReference>
<dbReference type="Gene3D" id="3.30.450.20">
    <property type="entry name" value="PAS domain"/>
    <property type="match status" value="3"/>
</dbReference>
<dbReference type="PANTHER" id="PTHR44757">
    <property type="entry name" value="DIGUANYLATE CYCLASE DGCP"/>
    <property type="match status" value="1"/>
</dbReference>
<keyword evidence="4" id="KW-1185">Reference proteome</keyword>
<dbReference type="InterPro" id="IPR013767">
    <property type="entry name" value="PAS_fold"/>
</dbReference>
<organism evidence="3 4">
    <name type="scientific">Caballeronia zhejiangensis</name>
    <dbReference type="NCBI Taxonomy" id="871203"/>
    <lineage>
        <taxon>Bacteria</taxon>
        <taxon>Pseudomonadati</taxon>
        <taxon>Pseudomonadota</taxon>
        <taxon>Betaproteobacteria</taxon>
        <taxon>Burkholderiales</taxon>
        <taxon>Burkholderiaceae</taxon>
        <taxon>Caballeronia</taxon>
    </lineage>
</organism>
<dbReference type="SMART" id="SM00086">
    <property type="entry name" value="PAC"/>
    <property type="match status" value="2"/>
</dbReference>
<dbReference type="Pfam" id="PF00989">
    <property type="entry name" value="PAS"/>
    <property type="match status" value="1"/>
</dbReference>
<dbReference type="SMART" id="SM00091">
    <property type="entry name" value="PAS"/>
    <property type="match status" value="2"/>
</dbReference>
<dbReference type="Pfam" id="PF13426">
    <property type="entry name" value="PAS_9"/>
    <property type="match status" value="2"/>
</dbReference>
<evidence type="ECO:0008006" key="5">
    <source>
        <dbReference type="Google" id="ProtNLM"/>
    </source>
</evidence>
<protein>
    <recommendedName>
        <fullName evidence="5">Histidine kinase</fullName>
    </recommendedName>
</protein>